<dbReference type="AlphaFoldDB" id="A0A2A8CZD0"/>
<keyword evidence="3" id="KW-1185">Reference proteome</keyword>
<dbReference type="InterPro" id="IPR015655">
    <property type="entry name" value="PP2C"/>
</dbReference>
<dbReference type="GO" id="GO:0004722">
    <property type="term" value="F:protein serine/threonine phosphatase activity"/>
    <property type="evidence" value="ECO:0007669"/>
    <property type="project" value="InterPro"/>
</dbReference>
<protein>
    <recommendedName>
        <fullName evidence="1">PPM-type phosphatase domain-containing protein</fullName>
    </recommendedName>
</protein>
<dbReference type="Gene3D" id="3.60.40.10">
    <property type="entry name" value="PPM-type phosphatase domain"/>
    <property type="match status" value="1"/>
</dbReference>
<accession>A0A2A8CZD0</accession>
<dbReference type="RefSeq" id="WP_098075147.1">
    <property type="nucleotide sequence ID" value="NZ_PDEQ01000003.1"/>
</dbReference>
<dbReference type="Proteomes" id="UP000220102">
    <property type="component" value="Unassembled WGS sequence"/>
</dbReference>
<dbReference type="InterPro" id="IPR036457">
    <property type="entry name" value="PPM-type-like_dom_sf"/>
</dbReference>
<dbReference type="PANTHER" id="PTHR47992">
    <property type="entry name" value="PROTEIN PHOSPHATASE"/>
    <property type="match status" value="1"/>
</dbReference>
<organism evidence="2 3">
    <name type="scientific">Longibacter salinarum</name>
    <dbReference type="NCBI Taxonomy" id="1850348"/>
    <lineage>
        <taxon>Bacteria</taxon>
        <taxon>Pseudomonadati</taxon>
        <taxon>Rhodothermota</taxon>
        <taxon>Rhodothermia</taxon>
        <taxon>Rhodothermales</taxon>
        <taxon>Salisaetaceae</taxon>
        <taxon>Longibacter</taxon>
    </lineage>
</organism>
<sequence>MLPISAHGTTFPGRRDVNQDDVLHCYPGPNAFFFAVADGMGGVAGGQIASKTALSTAEQFLTERFDYEVDVADLKDILAEMYERAQASIRDVTEEDPSLEGMGTTLTCVLGFQDHFVVGNLGDSRVYYLNGELIEQITEDHSYLQEFKNKAGNENLDPQFVAQYGHIINKTLDGSGDEPDFFPKENPAYRLDGHDGFLLCSDGLIVDKLKEQEQLFKSYMLGTPDLQTAAESLVSLAYYSGSTDNISVVLAEAGSLQRELGRVRTYPFPPKQQEHA</sequence>
<feature type="domain" description="PPM-type phosphatase" evidence="1">
    <location>
        <begin position="3"/>
        <end position="253"/>
    </location>
</feature>
<comment type="caution">
    <text evidence="2">The sequence shown here is derived from an EMBL/GenBank/DDBJ whole genome shotgun (WGS) entry which is preliminary data.</text>
</comment>
<dbReference type="SMART" id="SM00332">
    <property type="entry name" value="PP2Cc"/>
    <property type="match status" value="1"/>
</dbReference>
<dbReference type="InterPro" id="IPR001932">
    <property type="entry name" value="PPM-type_phosphatase-like_dom"/>
</dbReference>
<dbReference type="CDD" id="cd00143">
    <property type="entry name" value="PP2Cc"/>
    <property type="match status" value="1"/>
</dbReference>
<gene>
    <name evidence="2" type="ORF">CRI94_08010</name>
</gene>
<dbReference type="SMART" id="SM00331">
    <property type="entry name" value="PP2C_SIG"/>
    <property type="match status" value="1"/>
</dbReference>
<name>A0A2A8CZD0_9BACT</name>
<evidence type="ECO:0000313" key="3">
    <source>
        <dbReference type="Proteomes" id="UP000220102"/>
    </source>
</evidence>
<dbReference type="EMBL" id="PDEQ01000003">
    <property type="protein sequence ID" value="PEN13984.1"/>
    <property type="molecule type" value="Genomic_DNA"/>
</dbReference>
<dbReference type="PROSITE" id="PS51746">
    <property type="entry name" value="PPM_2"/>
    <property type="match status" value="1"/>
</dbReference>
<dbReference type="OrthoDB" id="9801841at2"/>
<evidence type="ECO:0000313" key="2">
    <source>
        <dbReference type="EMBL" id="PEN13984.1"/>
    </source>
</evidence>
<dbReference type="Pfam" id="PF13672">
    <property type="entry name" value="PP2C_2"/>
    <property type="match status" value="1"/>
</dbReference>
<proteinExistence type="predicted"/>
<evidence type="ECO:0000259" key="1">
    <source>
        <dbReference type="PROSITE" id="PS51746"/>
    </source>
</evidence>
<reference evidence="2 3" key="1">
    <citation type="submission" date="2017-10" db="EMBL/GenBank/DDBJ databases">
        <title>Draft genome of Longibacter Salinarum.</title>
        <authorList>
            <person name="Goh K.M."/>
            <person name="Shamsir M.S."/>
            <person name="Lim S.W."/>
        </authorList>
    </citation>
    <scope>NUCLEOTIDE SEQUENCE [LARGE SCALE GENOMIC DNA]</scope>
    <source>
        <strain evidence="2 3">KCTC 52045</strain>
    </source>
</reference>
<dbReference type="SUPFAM" id="SSF81606">
    <property type="entry name" value="PP2C-like"/>
    <property type="match status" value="1"/>
</dbReference>